<comment type="caution">
    <text evidence="2">The sequence shown here is derived from an EMBL/GenBank/DDBJ whole genome shotgun (WGS) entry which is preliminary data.</text>
</comment>
<sequence length="64" mass="6631">MANDKAKKKAAKKLEKAVRKAVKKGLTENAVEEAVGLGLSKPSGKRKAVGKAAVTDDAQAAKRA</sequence>
<dbReference type="AlphaFoldDB" id="A0A3R9R6K0"/>
<gene>
    <name evidence="2" type="ORF">EDE15_4786</name>
</gene>
<keyword evidence="3" id="KW-1185">Reference proteome</keyword>
<protein>
    <submittedName>
        <fullName evidence="2">Uncharacterized protein</fullName>
    </submittedName>
</protein>
<dbReference type="RefSeq" id="WP_125487413.1">
    <property type="nucleotide sequence ID" value="NZ_RSDW01000001.1"/>
</dbReference>
<dbReference type="EMBL" id="RSDW01000001">
    <property type="protein sequence ID" value="RSL19147.1"/>
    <property type="molecule type" value="Genomic_DNA"/>
</dbReference>
<name>A0A3R9R6K0_9BACT</name>
<evidence type="ECO:0000313" key="2">
    <source>
        <dbReference type="EMBL" id="RSL19147.1"/>
    </source>
</evidence>
<evidence type="ECO:0000256" key="1">
    <source>
        <dbReference type="SAM" id="MobiDB-lite"/>
    </source>
</evidence>
<evidence type="ECO:0000313" key="3">
    <source>
        <dbReference type="Proteomes" id="UP000269669"/>
    </source>
</evidence>
<organism evidence="2 3">
    <name type="scientific">Edaphobacter aggregans</name>
    <dbReference type="NCBI Taxonomy" id="570835"/>
    <lineage>
        <taxon>Bacteria</taxon>
        <taxon>Pseudomonadati</taxon>
        <taxon>Acidobacteriota</taxon>
        <taxon>Terriglobia</taxon>
        <taxon>Terriglobales</taxon>
        <taxon>Acidobacteriaceae</taxon>
        <taxon>Edaphobacter</taxon>
    </lineage>
</organism>
<feature type="region of interest" description="Disordered" evidence="1">
    <location>
        <begin position="38"/>
        <end position="64"/>
    </location>
</feature>
<dbReference type="Proteomes" id="UP000269669">
    <property type="component" value="Unassembled WGS sequence"/>
</dbReference>
<accession>A0A3R9R6K0</accession>
<reference evidence="2 3" key="1">
    <citation type="submission" date="2018-12" db="EMBL/GenBank/DDBJ databases">
        <title>Sequencing of bacterial isolates from soil warming experiment in Harvard Forest, Massachusetts, USA.</title>
        <authorList>
            <person name="Deangelis K."/>
        </authorList>
    </citation>
    <scope>NUCLEOTIDE SEQUENCE [LARGE SCALE GENOMIC DNA]</scope>
    <source>
        <strain evidence="2 3">EB153</strain>
    </source>
</reference>
<proteinExistence type="predicted"/>